<dbReference type="FunFam" id="3.90.230.10:FF:000002">
    <property type="entry name" value="Xaa-Pro aminopeptidase 3"/>
    <property type="match status" value="1"/>
</dbReference>
<dbReference type="InterPro" id="IPR029149">
    <property type="entry name" value="Creatin/AminoP/Spt16_N"/>
</dbReference>
<dbReference type="InterPro" id="IPR000994">
    <property type="entry name" value="Pept_M24"/>
</dbReference>
<dbReference type="GO" id="GO:0070006">
    <property type="term" value="F:metalloaminopeptidase activity"/>
    <property type="evidence" value="ECO:0007669"/>
    <property type="project" value="InterPro"/>
</dbReference>
<evidence type="ECO:0000256" key="14">
    <source>
        <dbReference type="ARBA" id="ARBA00044351"/>
    </source>
</evidence>
<evidence type="ECO:0000313" key="18">
    <source>
        <dbReference type="EMBL" id="KAF5225501.1"/>
    </source>
</evidence>
<dbReference type="InterPro" id="IPR007865">
    <property type="entry name" value="Aminopep_P_N"/>
</dbReference>
<keyword evidence="3" id="KW-0645">Protease</keyword>
<evidence type="ECO:0000256" key="16">
    <source>
        <dbReference type="SAM" id="Phobius"/>
    </source>
</evidence>
<comment type="subunit">
    <text evidence="2">Homodimer.</text>
</comment>
<accession>A0A7J6YFI0</accession>
<dbReference type="CDD" id="cd01087">
    <property type="entry name" value="Prolidase"/>
    <property type="match status" value="1"/>
</dbReference>
<evidence type="ECO:0000256" key="13">
    <source>
        <dbReference type="ARBA" id="ARBA00044284"/>
    </source>
</evidence>
<organism evidence="18 19">
    <name type="scientific">Trypanosoma cruzi</name>
    <dbReference type="NCBI Taxonomy" id="5693"/>
    <lineage>
        <taxon>Eukaryota</taxon>
        <taxon>Discoba</taxon>
        <taxon>Euglenozoa</taxon>
        <taxon>Kinetoplastea</taxon>
        <taxon>Metakinetoplastina</taxon>
        <taxon>Trypanosomatida</taxon>
        <taxon>Trypanosomatidae</taxon>
        <taxon>Trypanosoma</taxon>
        <taxon>Schizotrypanum</taxon>
    </lineage>
</organism>
<evidence type="ECO:0000256" key="11">
    <source>
        <dbReference type="ARBA" id="ARBA00044141"/>
    </source>
</evidence>
<evidence type="ECO:0000256" key="9">
    <source>
        <dbReference type="ARBA" id="ARBA00043990"/>
    </source>
</evidence>
<evidence type="ECO:0000256" key="8">
    <source>
        <dbReference type="ARBA" id="ARBA00023211"/>
    </source>
</evidence>
<keyword evidence="7" id="KW-0482">Metalloprotease</keyword>
<evidence type="ECO:0000313" key="19">
    <source>
        <dbReference type="Proteomes" id="UP000583944"/>
    </source>
</evidence>
<dbReference type="SMART" id="SM01011">
    <property type="entry name" value="AMP_N"/>
    <property type="match status" value="1"/>
</dbReference>
<gene>
    <name evidence="18" type="ORF">ECC02_001264</name>
</gene>
<feature type="domain" description="Aminopeptidase P N-terminal" evidence="17">
    <location>
        <begin position="86"/>
        <end position="220"/>
    </location>
</feature>
<dbReference type="Gene3D" id="3.40.350.10">
    <property type="entry name" value="Creatinase/prolidase N-terminal domain"/>
    <property type="match status" value="1"/>
</dbReference>
<dbReference type="Proteomes" id="UP000583944">
    <property type="component" value="Unassembled WGS sequence"/>
</dbReference>
<keyword evidence="6" id="KW-0224">Dipeptidase</keyword>
<dbReference type="VEuPathDB" id="TriTrypDB:ECC02_001264"/>
<dbReference type="EMBL" id="JABDHM010000006">
    <property type="protein sequence ID" value="KAF5225501.1"/>
    <property type="molecule type" value="Genomic_DNA"/>
</dbReference>
<dbReference type="GO" id="GO:0102009">
    <property type="term" value="F:proline dipeptidase activity"/>
    <property type="evidence" value="ECO:0007669"/>
    <property type="project" value="UniProtKB-EC"/>
</dbReference>
<evidence type="ECO:0000256" key="12">
    <source>
        <dbReference type="ARBA" id="ARBA00044252"/>
    </source>
</evidence>
<dbReference type="AlphaFoldDB" id="A0A7J6YFI0"/>
<evidence type="ECO:0000256" key="15">
    <source>
        <dbReference type="ARBA" id="ARBA00048994"/>
    </source>
</evidence>
<evidence type="ECO:0000256" key="4">
    <source>
        <dbReference type="ARBA" id="ARBA00022723"/>
    </source>
</evidence>
<comment type="cofactor">
    <cofactor evidence="1">
        <name>Mn(2+)</name>
        <dbReference type="ChEBI" id="CHEBI:29035"/>
    </cofactor>
</comment>
<dbReference type="Gene3D" id="3.90.230.10">
    <property type="entry name" value="Creatinase/methionine aminopeptidase superfamily"/>
    <property type="match status" value="1"/>
</dbReference>
<feature type="transmembrane region" description="Helical" evidence="16">
    <location>
        <begin position="15"/>
        <end position="40"/>
    </location>
</feature>
<evidence type="ECO:0000256" key="1">
    <source>
        <dbReference type="ARBA" id="ARBA00001936"/>
    </source>
</evidence>
<name>A0A7J6YFI0_TRYCR</name>
<dbReference type="VEuPathDB" id="TriTrypDB:BCY84_13951"/>
<dbReference type="Pfam" id="PF05195">
    <property type="entry name" value="AMP_N"/>
    <property type="match status" value="1"/>
</dbReference>
<dbReference type="GO" id="GO:0006508">
    <property type="term" value="P:proteolysis"/>
    <property type="evidence" value="ECO:0007669"/>
    <property type="project" value="UniProtKB-KW"/>
</dbReference>
<evidence type="ECO:0000256" key="6">
    <source>
        <dbReference type="ARBA" id="ARBA00022997"/>
    </source>
</evidence>
<dbReference type="PANTHER" id="PTHR48480:SF2">
    <property type="entry name" value="PEPTIDASE D"/>
    <property type="match status" value="1"/>
</dbReference>
<dbReference type="Pfam" id="PF00557">
    <property type="entry name" value="Peptidase_M24"/>
    <property type="match status" value="1"/>
</dbReference>
<keyword evidence="5" id="KW-0378">Hydrolase</keyword>
<sequence length="555" mass="62043">MGCVWLLDRHDTAALPFFGGCVAVANLSSSGVFFYFPLFLPFFPPRMHSEECYFVEQNTPTKTTMTSNNKQNGHKENACTAYPFKVKREMYREQRQRLAAALRSSKDATHAAFLQGGSEVPVNSSDINYLFWQESYFAYLFGCDIPDSFGAVLADGKGLLFIPRYPISYAVWMGELPTPETVKLATGLEEVYYADEIEAALTSKGVQTVEVLDGVNSDSGLHVLTAKLPEGSKVKISNKWLFGVLTQQRCHKTDLEAELLQYVCRVSSEAHIHVMQHCKPGMSQHHLESTFLHYVYYHGGCRKVAYTCICGTGHHGAVLHYPNNDAPIEDGSMALLDMGGHYMGYASDITCSFPVNGKFTEDQRIIYNAVLDAHDSVMRQLKPGVNWVDMHKLALRVMCEHLVRAGILLGDLDTIMRKRVMGLFQPHGLGHLMGMDVHDVGGYLEGCPPRPEESDCCKLRMARVLEKGFCLTVEPGCYINRALLTDAFQNPEFKPHLNEAKLRSLWNFGGVRIESDVLITETGAINMTLVPRTVEEVEKTMAGAPFSREPEVFNH</sequence>
<dbReference type="InterPro" id="IPR036005">
    <property type="entry name" value="Creatinase/aminopeptidase-like"/>
</dbReference>
<reference evidence="18 19" key="1">
    <citation type="journal article" date="2019" name="Genome Biol. Evol.">
        <title>Nanopore Sequencing Significantly Improves Genome Assembly of the Protozoan Parasite Trypanosoma cruzi.</title>
        <authorList>
            <person name="Diaz-Viraque F."/>
            <person name="Pita S."/>
            <person name="Greif G."/>
            <person name="de Souza R.C.M."/>
            <person name="Iraola G."/>
            <person name="Robello C."/>
        </authorList>
    </citation>
    <scope>NUCLEOTIDE SEQUENCE [LARGE SCALE GENOMIC DNA]</scope>
    <source>
        <strain evidence="18 19">Berenice</strain>
    </source>
</reference>
<keyword evidence="16" id="KW-0812">Transmembrane</keyword>
<evidence type="ECO:0000256" key="3">
    <source>
        <dbReference type="ARBA" id="ARBA00022670"/>
    </source>
</evidence>
<keyword evidence="16" id="KW-0472">Membrane</keyword>
<comment type="similarity">
    <text evidence="9">Belongs to the peptidase M24B family. Eukaryotic-type prolidase subfamily.</text>
</comment>
<evidence type="ECO:0000259" key="17">
    <source>
        <dbReference type="SMART" id="SM01011"/>
    </source>
</evidence>
<dbReference type="EC" id="3.4.13.9" evidence="10"/>
<keyword evidence="8" id="KW-0464">Manganese</keyword>
<evidence type="ECO:0000256" key="7">
    <source>
        <dbReference type="ARBA" id="ARBA00023049"/>
    </source>
</evidence>
<evidence type="ECO:0000256" key="2">
    <source>
        <dbReference type="ARBA" id="ARBA00011738"/>
    </source>
</evidence>
<comment type="catalytic activity">
    <reaction evidence="15">
        <text>Xaa-L-Pro dipeptide + H2O = an L-alpha-amino acid + L-proline</text>
        <dbReference type="Rhea" id="RHEA:76407"/>
        <dbReference type="ChEBI" id="CHEBI:15377"/>
        <dbReference type="ChEBI" id="CHEBI:59869"/>
        <dbReference type="ChEBI" id="CHEBI:60039"/>
        <dbReference type="ChEBI" id="CHEBI:195196"/>
        <dbReference type="EC" id="3.4.13.9"/>
    </reaction>
</comment>
<proteinExistence type="inferred from homology"/>
<protein>
    <recommendedName>
        <fullName evidence="11">Xaa-Pro dipeptidase</fullName>
        <ecNumber evidence="10">3.4.13.9</ecNumber>
    </recommendedName>
    <alternativeName>
        <fullName evidence="14">Imidodipeptidase</fullName>
    </alternativeName>
    <alternativeName>
        <fullName evidence="12">Peptidase D</fullName>
    </alternativeName>
    <alternativeName>
        <fullName evidence="13">Proline dipeptidase</fullName>
    </alternativeName>
</protein>
<evidence type="ECO:0000256" key="10">
    <source>
        <dbReference type="ARBA" id="ARBA00044051"/>
    </source>
</evidence>
<dbReference type="SUPFAM" id="SSF55920">
    <property type="entry name" value="Creatinase/aminopeptidase"/>
    <property type="match status" value="1"/>
</dbReference>
<keyword evidence="16" id="KW-1133">Transmembrane helix</keyword>
<comment type="caution">
    <text evidence="18">The sequence shown here is derived from an EMBL/GenBank/DDBJ whole genome shotgun (WGS) entry which is preliminary data.</text>
</comment>
<dbReference type="InterPro" id="IPR052433">
    <property type="entry name" value="X-Pro_dipept-like"/>
</dbReference>
<dbReference type="SUPFAM" id="SSF53092">
    <property type="entry name" value="Creatinase/prolidase N-terminal domain"/>
    <property type="match status" value="1"/>
</dbReference>
<dbReference type="PANTHER" id="PTHR48480">
    <property type="match status" value="1"/>
</dbReference>
<keyword evidence="4" id="KW-0479">Metal-binding</keyword>
<evidence type="ECO:0000256" key="5">
    <source>
        <dbReference type="ARBA" id="ARBA00022801"/>
    </source>
</evidence>
<dbReference type="GO" id="GO:0030145">
    <property type="term" value="F:manganese ion binding"/>
    <property type="evidence" value="ECO:0007669"/>
    <property type="project" value="InterPro"/>
</dbReference>